<feature type="region of interest" description="Disordered" evidence="8">
    <location>
        <begin position="229"/>
        <end position="250"/>
    </location>
</feature>
<keyword evidence="5" id="KW-0694">RNA-binding</keyword>
<evidence type="ECO:0000256" key="4">
    <source>
        <dbReference type="ARBA" id="ARBA00022691"/>
    </source>
</evidence>
<feature type="compositionally biased region" description="Low complexity" evidence="8">
    <location>
        <begin position="352"/>
        <end position="377"/>
    </location>
</feature>
<evidence type="ECO:0000256" key="2">
    <source>
        <dbReference type="ARBA" id="ARBA00022603"/>
    </source>
</evidence>
<keyword evidence="4" id="KW-0949">S-adenosyl-L-methionine</keyword>
<dbReference type="Pfam" id="PF03291">
    <property type="entry name" value="mRNA_G-N7_MeTrfase"/>
    <property type="match status" value="1"/>
</dbReference>
<dbReference type="PANTHER" id="PTHR12189">
    <property type="entry name" value="MRNA GUANINE-7- METHYLTRANSFERASE"/>
    <property type="match status" value="1"/>
</dbReference>
<reference evidence="10" key="1">
    <citation type="submission" date="2022-07" db="EMBL/GenBank/DDBJ databases">
        <title>Evaluation of T. orientalis genome assembly methods using nanopore sequencing and analysis of variation between genomes.</title>
        <authorList>
            <person name="Yam J."/>
            <person name="Micallef M.L."/>
            <person name="Liu M."/>
            <person name="Djordjevic S.P."/>
            <person name="Bogema D.R."/>
            <person name="Jenkins C."/>
        </authorList>
    </citation>
    <scope>NUCLEOTIDE SEQUENCE</scope>
    <source>
        <strain evidence="10">Goon Nure</strain>
    </source>
</reference>
<organism evidence="10 11">
    <name type="scientific">Theileria orientalis</name>
    <dbReference type="NCBI Taxonomy" id="68886"/>
    <lineage>
        <taxon>Eukaryota</taxon>
        <taxon>Sar</taxon>
        <taxon>Alveolata</taxon>
        <taxon>Apicomplexa</taxon>
        <taxon>Aconoidasida</taxon>
        <taxon>Piroplasmida</taxon>
        <taxon>Theileriidae</taxon>
        <taxon>Theileria</taxon>
    </lineage>
</organism>
<dbReference type="EC" id="2.1.1.56" evidence="1"/>
<evidence type="ECO:0000256" key="5">
    <source>
        <dbReference type="ARBA" id="ARBA00022884"/>
    </source>
</evidence>
<dbReference type="Proteomes" id="UP000244811">
    <property type="component" value="Chromosome 2"/>
</dbReference>
<evidence type="ECO:0000259" key="9">
    <source>
        <dbReference type="PROSITE" id="PS51562"/>
    </source>
</evidence>
<dbReference type="CDD" id="cd02440">
    <property type="entry name" value="AdoMet_MTases"/>
    <property type="match status" value="1"/>
</dbReference>
<keyword evidence="3" id="KW-0808">Transferase</keyword>
<dbReference type="InterPro" id="IPR039753">
    <property type="entry name" value="RG7MT1"/>
</dbReference>
<gene>
    <name evidence="10" type="ORF">MACK_001515</name>
</gene>
<dbReference type="SUPFAM" id="SSF53335">
    <property type="entry name" value="S-adenosyl-L-methionine-dependent methyltransferases"/>
    <property type="match status" value="1"/>
</dbReference>
<evidence type="ECO:0000256" key="7">
    <source>
        <dbReference type="ARBA" id="ARBA00044712"/>
    </source>
</evidence>
<evidence type="ECO:0000256" key="6">
    <source>
        <dbReference type="ARBA" id="ARBA00023042"/>
    </source>
</evidence>
<proteinExistence type="predicted"/>
<dbReference type="EMBL" id="CP056071">
    <property type="protein sequence ID" value="UKK02160.2"/>
    <property type="molecule type" value="Genomic_DNA"/>
</dbReference>
<dbReference type="GO" id="GO:0005634">
    <property type="term" value="C:nucleus"/>
    <property type="evidence" value="ECO:0007669"/>
    <property type="project" value="TreeGrafter"/>
</dbReference>
<dbReference type="GO" id="GO:0004482">
    <property type="term" value="F:mRNA 5'-cap (guanine-N7-)-methyltransferase activity"/>
    <property type="evidence" value="ECO:0007669"/>
    <property type="project" value="UniProtKB-EC"/>
</dbReference>
<dbReference type="GO" id="GO:0003723">
    <property type="term" value="F:RNA binding"/>
    <property type="evidence" value="ECO:0007669"/>
    <property type="project" value="UniProtKB-KW"/>
</dbReference>
<name>A0A976MD59_THEOR</name>
<dbReference type="AlphaFoldDB" id="A0A976MD59"/>
<protein>
    <recommendedName>
        <fullName evidence="1">mRNA (guanine-N(7))-methyltransferase</fullName>
        <ecNumber evidence="1">2.1.1.56</ecNumber>
    </recommendedName>
</protein>
<comment type="catalytic activity">
    <reaction evidence="7">
        <text>a 5'-end (5'-triphosphoguanosine)-ribonucleoside in mRNA + S-adenosyl-L-methionine = a 5'-end (N(7)-methyl 5'-triphosphoguanosine)-ribonucleoside in mRNA + S-adenosyl-L-homocysteine</text>
        <dbReference type="Rhea" id="RHEA:67008"/>
        <dbReference type="Rhea" id="RHEA-COMP:17166"/>
        <dbReference type="Rhea" id="RHEA-COMP:17167"/>
        <dbReference type="ChEBI" id="CHEBI:57856"/>
        <dbReference type="ChEBI" id="CHEBI:59789"/>
        <dbReference type="ChEBI" id="CHEBI:156461"/>
        <dbReference type="ChEBI" id="CHEBI:167617"/>
        <dbReference type="EC" id="2.1.1.56"/>
    </reaction>
</comment>
<evidence type="ECO:0000256" key="8">
    <source>
        <dbReference type="SAM" id="MobiDB-lite"/>
    </source>
</evidence>
<keyword evidence="2" id="KW-0489">Methyltransferase</keyword>
<evidence type="ECO:0000256" key="1">
    <source>
        <dbReference type="ARBA" id="ARBA00011926"/>
    </source>
</evidence>
<keyword evidence="6" id="KW-0507">mRNA processing</keyword>
<feature type="domain" description="MRNA cap 0 methyltransferase" evidence="9">
    <location>
        <begin position="484"/>
        <end position="787"/>
    </location>
</feature>
<dbReference type="PROSITE" id="PS51562">
    <property type="entry name" value="RNA_CAP0_MT"/>
    <property type="match status" value="1"/>
</dbReference>
<keyword evidence="6" id="KW-0506">mRNA capping</keyword>
<dbReference type="InterPro" id="IPR029063">
    <property type="entry name" value="SAM-dependent_MTases_sf"/>
</dbReference>
<feature type="region of interest" description="Disordered" evidence="8">
    <location>
        <begin position="347"/>
        <end position="382"/>
    </location>
</feature>
<sequence>MIPSPKKHRKISQSDSTHIGVLEVTSRGNPLLIHGYSVLDKQYKENTVHSQICDTIRESLEGISDPSKINVIFQIGRLMSVVQSKSIFLPVENEAVLDYDFNKVKFVPNVSKKCIDLLYLNVFASKSNFSKLVPNFDYLEIEVFHSKSLNGGSLETKGSGKEEALNNKKLDGINHSTIYRTPFNVDEPLDFGSIESYIYNYLNSVIVYRPQSEYHFKVQTNSITSLNTDLSNRDNTQGASYNSNKDSSTRLNDIDGSKVSKILFRHIRTYRTSKTPKYKLIKFNLEVIDQWDIPVNEELLNLKIDEMMSVFFEAFISSSSSKRYSFLDLENSEESKVKIIQFSSNSRTKPSTNFNKNADTTNDTTTTNNSTNSVTDNGSEDTDNINKAIEVNGHNYESQLCKQYRRLLNSKPNRFEFIITLLSSNTRMLLDLFSNHTGSSLNSVRNTGEDTLDMSDFYPNLFGDTSEFAQIHYDTRKVVRQQESAIQALRKYNNLVKRLMIMVYIKQNATVLDLACGHGQDIDKYDVKRIKKLMGIDISLREINEARRRYSQRKKVLSYTAEFHHGNLMDSKIYSVFVKNRKFDVVSIQLAIHYILETEACADFILRKMHEVLNEGGLLIGSTVCCERISQELAMNPPVQGEEKEKSWTFGNPIFKVTMEQKSIEAIKNTQEGENIDRNHIREVLNNTWGLKYHFFLMESIDEGEYIVPWKAFVEMCTKIGFKLVESLTFPEYLEKSRRLFAKRTLELPHSVYENIEKHLNSVSSFQLSKEQERGFSLYKIFVFEKMKARDKLYIQGVKIKK</sequence>
<dbReference type="InterPro" id="IPR004971">
    <property type="entry name" value="mRNA_G-N7_MeTrfase_dom"/>
</dbReference>
<dbReference type="PANTHER" id="PTHR12189:SF2">
    <property type="entry name" value="MRNA CAP GUANINE-N7 METHYLTRANSFERASE"/>
    <property type="match status" value="1"/>
</dbReference>
<evidence type="ECO:0000313" key="11">
    <source>
        <dbReference type="Proteomes" id="UP000244811"/>
    </source>
</evidence>
<accession>A0A976MD59</accession>
<evidence type="ECO:0000313" key="10">
    <source>
        <dbReference type="EMBL" id="UKK02160.2"/>
    </source>
</evidence>
<evidence type="ECO:0000256" key="3">
    <source>
        <dbReference type="ARBA" id="ARBA00022679"/>
    </source>
</evidence>
<dbReference type="Gene3D" id="3.40.50.150">
    <property type="entry name" value="Vaccinia Virus protein VP39"/>
    <property type="match status" value="1"/>
</dbReference>